<dbReference type="InterPro" id="IPR001763">
    <property type="entry name" value="Rhodanese-like_dom"/>
</dbReference>
<dbReference type="SUPFAM" id="SSF52821">
    <property type="entry name" value="Rhodanese/Cell cycle control phosphatase"/>
    <property type="match status" value="1"/>
</dbReference>
<dbReference type="AlphaFoldDB" id="T0ZTG2"/>
<evidence type="ECO:0000259" key="2">
    <source>
        <dbReference type="PROSITE" id="PS50206"/>
    </source>
</evidence>
<feature type="non-terminal residue" evidence="3">
    <location>
        <position position="93"/>
    </location>
</feature>
<organism evidence="3">
    <name type="scientific">mine drainage metagenome</name>
    <dbReference type="NCBI Taxonomy" id="410659"/>
    <lineage>
        <taxon>unclassified sequences</taxon>
        <taxon>metagenomes</taxon>
        <taxon>ecological metagenomes</taxon>
    </lineage>
</organism>
<protein>
    <submittedName>
        <fullName evidence="3">Rhodanese domain-containing protein</fullName>
    </submittedName>
</protein>
<feature type="domain" description="Rhodanese" evidence="2">
    <location>
        <begin position="22"/>
        <end position="90"/>
    </location>
</feature>
<comment type="caution">
    <text evidence="3">The sequence shown here is derived from an EMBL/GenBank/DDBJ whole genome shotgun (WGS) entry which is preliminary data.</text>
</comment>
<dbReference type="EMBL" id="AUZY01011966">
    <property type="protein sequence ID" value="EQD31959.1"/>
    <property type="molecule type" value="Genomic_DNA"/>
</dbReference>
<reference evidence="3" key="2">
    <citation type="journal article" date="2014" name="ISME J.">
        <title>Microbial stratification in low pH oxic and suboxic macroscopic growths along an acid mine drainage.</title>
        <authorList>
            <person name="Mendez-Garcia C."/>
            <person name="Mesa V."/>
            <person name="Sprenger R.R."/>
            <person name="Richter M."/>
            <person name="Diez M.S."/>
            <person name="Solano J."/>
            <person name="Bargiela R."/>
            <person name="Golyshina O.V."/>
            <person name="Manteca A."/>
            <person name="Ramos J.L."/>
            <person name="Gallego J.R."/>
            <person name="Llorente I."/>
            <person name="Martins Dos Santos V.A."/>
            <person name="Jensen O.N."/>
            <person name="Pelaez A.I."/>
            <person name="Sanchez J."/>
            <person name="Ferrer M."/>
        </authorList>
    </citation>
    <scope>NUCLEOTIDE SEQUENCE</scope>
</reference>
<proteinExistence type="predicted"/>
<dbReference type="InterPro" id="IPR051126">
    <property type="entry name" value="Thiosulfate_sulfurtransferase"/>
</dbReference>
<accession>T0ZTG2</accession>
<dbReference type="Gene3D" id="3.40.250.10">
    <property type="entry name" value="Rhodanese-like domain"/>
    <property type="match status" value="1"/>
</dbReference>
<name>T0ZTG2_9ZZZZ</name>
<sequence>MSEEYAHPEVLVENDWLELHRNDPTVRVAEVDYDPNANYQMGHIPGSVLFDWRKDINDPVRRDILAPEQLAELFSRSGVEPGSTLVLYGDFNN</sequence>
<evidence type="ECO:0000256" key="1">
    <source>
        <dbReference type="ARBA" id="ARBA00022737"/>
    </source>
</evidence>
<dbReference type="PROSITE" id="PS50206">
    <property type="entry name" value="RHODANESE_3"/>
    <property type="match status" value="1"/>
</dbReference>
<keyword evidence="1" id="KW-0677">Repeat</keyword>
<reference evidence="3" key="1">
    <citation type="submission" date="2013-08" db="EMBL/GenBank/DDBJ databases">
        <authorList>
            <person name="Mendez C."/>
            <person name="Richter M."/>
            <person name="Ferrer M."/>
            <person name="Sanchez J."/>
        </authorList>
    </citation>
    <scope>NUCLEOTIDE SEQUENCE</scope>
</reference>
<gene>
    <name evidence="3" type="ORF">B1B_17901</name>
</gene>
<dbReference type="InterPro" id="IPR036873">
    <property type="entry name" value="Rhodanese-like_dom_sf"/>
</dbReference>
<dbReference type="PANTHER" id="PTHR43855">
    <property type="entry name" value="THIOSULFATE SULFURTRANSFERASE"/>
    <property type="match status" value="1"/>
</dbReference>
<dbReference type="PANTHER" id="PTHR43855:SF1">
    <property type="entry name" value="THIOSULFATE SULFURTRANSFERASE"/>
    <property type="match status" value="1"/>
</dbReference>
<evidence type="ECO:0000313" key="3">
    <source>
        <dbReference type="EMBL" id="EQD31959.1"/>
    </source>
</evidence>
<dbReference type="Pfam" id="PF00581">
    <property type="entry name" value="Rhodanese"/>
    <property type="match status" value="1"/>
</dbReference>